<sequence length="201" mass="23323">MYNPPYIFFHREEGYSWEEGTDPALHKLPTLNKATHDLLPSLTINVSRCDGLMTWLKTNDASLITDLTIFLDATTFQPRPERWCVLFDKLQHEATNIRNLSVYWDAEGPWHIGLGKSVVFVRGLALLKVKESVDIGGMYAKHWPRYLEEKMQLKPVNRDAVPGSVWIKMLRDYQRGTEHLNPWINPNDGKYDLPRSFPELV</sequence>
<dbReference type="Proteomes" id="UP000799779">
    <property type="component" value="Unassembled WGS sequence"/>
</dbReference>
<dbReference type="OrthoDB" id="2951834at2759"/>
<organism evidence="1 2">
    <name type="scientific">Amniculicola lignicola CBS 123094</name>
    <dbReference type="NCBI Taxonomy" id="1392246"/>
    <lineage>
        <taxon>Eukaryota</taxon>
        <taxon>Fungi</taxon>
        <taxon>Dikarya</taxon>
        <taxon>Ascomycota</taxon>
        <taxon>Pezizomycotina</taxon>
        <taxon>Dothideomycetes</taxon>
        <taxon>Pleosporomycetidae</taxon>
        <taxon>Pleosporales</taxon>
        <taxon>Amniculicolaceae</taxon>
        <taxon>Amniculicola</taxon>
    </lineage>
</organism>
<proteinExistence type="predicted"/>
<gene>
    <name evidence="1" type="ORF">P154DRAFT_566953</name>
</gene>
<accession>A0A6A5W147</accession>
<evidence type="ECO:0000313" key="2">
    <source>
        <dbReference type="Proteomes" id="UP000799779"/>
    </source>
</evidence>
<evidence type="ECO:0000313" key="1">
    <source>
        <dbReference type="EMBL" id="KAF1994994.1"/>
    </source>
</evidence>
<protein>
    <submittedName>
        <fullName evidence="1">Uncharacterized protein</fullName>
    </submittedName>
</protein>
<dbReference type="EMBL" id="ML977647">
    <property type="protein sequence ID" value="KAF1994994.1"/>
    <property type="molecule type" value="Genomic_DNA"/>
</dbReference>
<keyword evidence="2" id="KW-1185">Reference proteome</keyword>
<reference evidence="1" key="1">
    <citation type="journal article" date="2020" name="Stud. Mycol.">
        <title>101 Dothideomycetes genomes: a test case for predicting lifestyles and emergence of pathogens.</title>
        <authorList>
            <person name="Haridas S."/>
            <person name="Albert R."/>
            <person name="Binder M."/>
            <person name="Bloem J."/>
            <person name="Labutti K."/>
            <person name="Salamov A."/>
            <person name="Andreopoulos B."/>
            <person name="Baker S."/>
            <person name="Barry K."/>
            <person name="Bills G."/>
            <person name="Bluhm B."/>
            <person name="Cannon C."/>
            <person name="Castanera R."/>
            <person name="Culley D."/>
            <person name="Daum C."/>
            <person name="Ezra D."/>
            <person name="Gonzalez J."/>
            <person name="Henrissat B."/>
            <person name="Kuo A."/>
            <person name="Liang C."/>
            <person name="Lipzen A."/>
            <person name="Lutzoni F."/>
            <person name="Magnuson J."/>
            <person name="Mondo S."/>
            <person name="Nolan M."/>
            <person name="Ohm R."/>
            <person name="Pangilinan J."/>
            <person name="Park H.-J."/>
            <person name="Ramirez L."/>
            <person name="Alfaro M."/>
            <person name="Sun H."/>
            <person name="Tritt A."/>
            <person name="Yoshinaga Y."/>
            <person name="Zwiers L.-H."/>
            <person name="Turgeon B."/>
            <person name="Goodwin S."/>
            <person name="Spatafora J."/>
            <person name="Crous P."/>
            <person name="Grigoriev I."/>
        </authorList>
    </citation>
    <scope>NUCLEOTIDE SEQUENCE</scope>
    <source>
        <strain evidence="1">CBS 123094</strain>
    </source>
</reference>
<dbReference type="AlphaFoldDB" id="A0A6A5W147"/>
<name>A0A6A5W147_9PLEO</name>